<organism evidence="3 4">
    <name type="scientific">Hymenobacter fastidiosus</name>
    <dbReference type="NCBI Taxonomy" id="486264"/>
    <lineage>
        <taxon>Bacteria</taxon>
        <taxon>Pseudomonadati</taxon>
        <taxon>Bacteroidota</taxon>
        <taxon>Cytophagia</taxon>
        <taxon>Cytophagales</taxon>
        <taxon>Hymenobacteraceae</taxon>
        <taxon>Hymenobacter</taxon>
    </lineage>
</organism>
<evidence type="ECO:0000313" key="3">
    <source>
        <dbReference type="EMBL" id="GAA4014035.1"/>
    </source>
</evidence>
<keyword evidence="1" id="KW-0732">Signal</keyword>
<feature type="chain" id="PRO_5046302496" description="Peptidase M28 domain-containing protein" evidence="1">
    <location>
        <begin position="32"/>
        <end position="441"/>
    </location>
</feature>
<dbReference type="InterPro" id="IPR045175">
    <property type="entry name" value="M28_fam"/>
</dbReference>
<dbReference type="PANTHER" id="PTHR12147:SF26">
    <property type="entry name" value="PEPTIDASE M28 DOMAIN-CONTAINING PROTEIN"/>
    <property type="match status" value="1"/>
</dbReference>
<feature type="signal peptide" evidence="1">
    <location>
        <begin position="1"/>
        <end position="31"/>
    </location>
</feature>
<reference evidence="4" key="1">
    <citation type="journal article" date="2019" name="Int. J. Syst. Evol. Microbiol.">
        <title>The Global Catalogue of Microorganisms (GCM) 10K type strain sequencing project: providing services to taxonomists for standard genome sequencing and annotation.</title>
        <authorList>
            <consortium name="The Broad Institute Genomics Platform"/>
            <consortium name="The Broad Institute Genome Sequencing Center for Infectious Disease"/>
            <person name="Wu L."/>
            <person name="Ma J."/>
        </authorList>
    </citation>
    <scope>NUCLEOTIDE SEQUENCE [LARGE SCALE GENOMIC DNA]</scope>
    <source>
        <strain evidence="4">JCM 17224</strain>
    </source>
</reference>
<dbReference type="InterPro" id="IPR007484">
    <property type="entry name" value="Peptidase_M28"/>
</dbReference>
<dbReference type="RefSeq" id="WP_345073963.1">
    <property type="nucleotide sequence ID" value="NZ_BAABDJ010000035.1"/>
</dbReference>
<sequence>MRYLLAVSRLNQVVSLSLALGLLCPAPTARGQDMGQVRETISTLAAPAMHGRGYVQNGSKRAASYLHRRFQALGLRSFTPRYAQPFAITVNTFPGEFSLHLDGQPLQPGTDFIADPASGPGRISGPVLALDSLIFTSEQAGQRFLAQRLSGYVVVLRRRDAERLRTLPDTFTQHLDQAAALITLVPDKLTASLAATQHRQPRLQVIARRWPGRCRQATVRVEARLERNYPTQNLIGYVPGRIQPDSFLVVTAHYDHLGRMGSKVFFPGANDNASGTAMLLALAEHYAKPENQPAYSMAFIAFGAEEAGLLGSRHYVAHPLFPLTSIRLLLNMDLLGTGEEGITVVNGKLLESEFRLLTRLNATGRYVPQLAARGRAANSDHYPFSELGVPALFFYTRGGNKAYHDVYDQPAGLSLAGFLGTFQLTTHLLNLLGGQPAQPSR</sequence>
<comment type="caution">
    <text evidence="3">The sequence shown here is derived from an EMBL/GenBank/DDBJ whole genome shotgun (WGS) entry which is preliminary data.</text>
</comment>
<dbReference type="EMBL" id="BAABDJ010000035">
    <property type="protein sequence ID" value="GAA4014035.1"/>
    <property type="molecule type" value="Genomic_DNA"/>
</dbReference>
<gene>
    <name evidence="3" type="ORF">GCM10022408_28980</name>
</gene>
<feature type="domain" description="Peptidase M28" evidence="2">
    <location>
        <begin position="233"/>
        <end position="415"/>
    </location>
</feature>
<proteinExistence type="predicted"/>
<evidence type="ECO:0000259" key="2">
    <source>
        <dbReference type="Pfam" id="PF04389"/>
    </source>
</evidence>
<dbReference type="Pfam" id="PF04389">
    <property type="entry name" value="Peptidase_M28"/>
    <property type="match status" value="1"/>
</dbReference>
<name>A0ABP7SNN5_9BACT</name>
<dbReference type="PANTHER" id="PTHR12147">
    <property type="entry name" value="METALLOPEPTIDASE M28 FAMILY MEMBER"/>
    <property type="match status" value="1"/>
</dbReference>
<dbReference type="Proteomes" id="UP001500567">
    <property type="component" value="Unassembled WGS sequence"/>
</dbReference>
<evidence type="ECO:0000313" key="4">
    <source>
        <dbReference type="Proteomes" id="UP001500567"/>
    </source>
</evidence>
<evidence type="ECO:0000256" key="1">
    <source>
        <dbReference type="SAM" id="SignalP"/>
    </source>
</evidence>
<dbReference type="Gene3D" id="3.50.30.30">
    <property type="match status" value="1"/>
</dbReference>
<accession>A0ABP7SNN5</accession>
<dbReference type="SUPFAM" id="SSF53187">
    <property type="entry name" value="Zn-dependent exopeptidases"/>
    <property type="match status" value="1"/>
</dbReference>
<protein>
    <recommendedName>
        <fullName evidence="2">Peptidase M28 domain-containing protein</fullName>
    </recommendedName>
</protein>
<keyword evidence="4" id="KW-1185">Reference proteome</keyword>
<dbReference type="Gene3D" id="3.40.630.10">
    <property type="entry name" value="Zn peptidases"/>
    <property type="match status" value="1"/>
</dbReference>